<dbReference type="InterPro" id="IPR008173">
    <property type="entry name" value="Adenylyl_cyclase_CyaB"/>
</dbReference>
<protein>
    <recommendedName>
        <fullName evidence="1">CYTH domain-containing protein</fullName>
    </recommendedName>
</protein>
<gene>
    <name evidence="2" type="ORF">A2365_02570</name>
</gene>
<dbReference type="Pfam" id="PF01928">
    <property type="entry name" value="CYTH"/>
    <property type="match status" value="1"/>
</dbReference>
<dbReference type="SUPFAM" id="SSF55154">
    <property type="entry name" value="CYTH-like phosphatases"/>
    <property type="match status" value="1"/>
</dbReference>
<name>A0A1G2EN00_9BACT</name>
<dbReference type="PANTHER" id="PTHR21028">
    <property type="entry name" value="SI:CH211-156B7.4"/>
    <property type="match status" value="1"/>
</dbReference>
<proteinExistence type="predicted"/>
<feature type="domain" description="CYTH" evidence="1">
    <location>
        <begin position="4"/>
        <end position="189"/>
    </location>
</feature>
<dbReference type="InterPro" id="IPR023577">
    <property type="entry name" value="CYTH_domain"/>
</dbReference>
<dbReference type="PANTHER" id="PTHR21028:SF2">
    <property type="entry name" value="CYTH DOMAIN-CONTAINING PROTEIN"/>
    <property type="match status" value="1"/>
</dbReference>
<dbReference type="EMBL" id="MHMM01000017">
    <property type="protein sequence ID" value="OGZ26751.1"/>
    <property type="molecule type" value="Genomic_DNA"/>
</dbReference>
<dbReference type="Gene3D" id="2.40.320.10">
    <property type="entry name" value="Hypothetical Protein Pfu-838710-001"/>
    <property type="match status" value="1"/>
</dbReference>
<dbReference type="STRING" id="1801677.A2365_02570"/>
<dbReference type="AlphaFoldDB" id="A0A1G2EN00"/>
<reference evidence="2 3" key="1">
    <citation type="journal article" date="2016" name="Nat. Commun.">
        <title>Thousands of microbial genomes shed light on interconnected biogeochemical processes in an aquifer system.</title>
        <authorList>
            <person name="Anantharaman K."/>
            <person name="Brown C.T."/>
            <person name="Hug L.A."/>
            <person name="Sharon I."/>
            <person name="Castelle C.J."/>
            <person name="Probst A.J."/>
            <person name="Thomas B.C."/>
            <person name="Singh A."/>
            <person name="Wilkins M.J."/>
            <person name="Karaoz U."/>
            <person name="Brodie E.L."/>
            <person name="Williams K.H."/>
            <person name="Hubbard S.S."/>
            <person name="Banfield J.F."/>
        </authorList>
    </citation>
    <scope>NUCLEOTIDE SEQUENCE [LARGE SCALE GENOMIC DNA]</scope>
</reference>
<dbReference type="Proteomes" id="UP000177740">
    <property type="component" value="Unassembled WGS sequence"/>
</dbReference>
<dbReference type="PROSITE" id="PS51707">
    <property type="entry name" value="CYTH"/>
    <property type="match status" value="1"/>
</dbReference>
<organism evidence="2 3">
    <name type="scientific">Candidatus Nealsonbacteria bacterium RIFOXYB1_FULL_40_15</name>
    <dbReference type="NCBI Taxonomy" id="1801677"/>
    <lineage>
        <taxon>Bacteria</taxon>
        <taxon>Candidatus Nealsoniibacteriota</taxon>
    </lineage>
</organism>
<sequence>MAKAFECEIRYSVDDIAEFKKKLEKLNAKHVFDYKFQDFYFRPESKEWDYFKKNLRIRHKEGHSTRILFDKIETKSFNGLEFKRSVFPEGKLLIYSGELDSCRNLLLDLGFKEWLVINKEQGELWELGDLKIALEKIEGLGWTFEMEFKGEDPEKAGKEIEKAVEKLGLDKNCLWSDPISVIYAKANNLI</sequence>
<evidence type="ECO:0000313" key="3">
    <source>
        <dbReference type="Proteomes" id="UP000177740"/>
    </source>
</evidence>
<evidence type="ECO:0000259" key="1">
    <source>
        <dbReference type="PROSITE" id="PS51707"/>
    </source>
</evidence>
<comment type="caution">
    <text evidence="2">The sequence shown here is derived from an EMBL/GenBank/DDBJ whole genome shotgun (WGS) entry which is preliminary data.</text>
</comment>
<evidence type="ECO:0000313" key="2">
    <source>
        <dbReference type="EMBL" id="OGZ26751.1"/>
    </source>
</evidence>
<accession>A0A1G2EN00</accession>
<dbReference type="InterPro" id="IPR033469">
    <property type="entry name" value="CYTH-like_dom_sf"/>
</dbReference>